<dbReference type="SUPFAM" id="SSF56801">
    <property type="entry name" value="Acetyl-CoA synthetase-like"/>
    <property type="match status" value="1"/>
</dbReference>
<dbReference type="Gene3D" id="3.40.50.12780">
    <property type="entry name" value="N-terminal domain of ligase-like"/>
    <property type="match status" value="1"/>
</dbReference>
<feature type="domain" description="AMP-dependent synthetase/ligase" evidence="2">
    <location>
        <begin position="102"/>
        <end position="313"/>
    </location>
</feature>
<proteinExistence type="predicted"/>
<evidence type="ECO:0000259" key="2">
    <source>
        <dbReference type="Pfam" id="PF00501"/>
    </source>
</evidence>
<dbReference type="InterPro" id="IPR028154">
    <property type="entry name" value="AMP-dep_Lig_C"/>
</dbReference>
<organism evidence="4">
    <name type="scientific">marine metagenome</name>
    <dbReference type="NCBI Taxonomy" id="408172"/>
    <lineage>
        <taxon>unclassified sequences</taxon>
        <taxon>metagenomes</taxon>
        <taxon>ecological metagenomes</taxon>
    </lineage>
</organism>
<feature type="domain" description="AMP-dependent ligase C-terminal" evidence="3">
    <location>
        <begin position="368"/>
        <end position="468"/>
    </location>
</feature>
<evidence type="ECO:0000259" key="3">
    <source>
        <dbReference type="Pfam" id="PF14535"/>
    </source>
</evidence>
<evidence type="ECO:0000313" key="4">
    <source>
        <dbReference type="EMBL" id="SVA29506.1"/>
    </source>
</evidence>
<dbReference type="AlphaFoldDB" id="A0A381UMX7"/>
<dbReference type="Pfam" id="PF00501">
    <property type="entry name" value="AMP-binding"/>
    <property type="match status" value="1"/>
</dbReference>
<sequence length="470" mass="53062">MFASMEWPPQHSDSFTPNPDQEYWSPELETMPPADRDRHILAKLQQQVRYAFQNSGFYQGFWKDAPVDPANLKSLEEFAQLPILTKEDIRREQEEHPPYGRFLCISPEDIFRLHGTSGTTGRPTVFGIGKDDWDRIAEAHARILWGAGLRRDDTVMVAAVFSLYVGSWGALVGAERLGAACFPFGSGAPGQTERAVEWSTMVKPSVLYGTPSYALYLAETARQMGVDPKEDFGFRFMYFSGEPGASVPTTRRLIEETFGCYIVDQGTMAEMTPWMSASGCRHLDGGMHLWQDIVYTEMVDPQSKLSLPFGEEGVPVYSHTERTSQPMIRYWSGDIARWDMVDCPCGRTYPTLVAGIYGRVDDMIIVRGQNVFPSRIEDVLRGLDEFGGEFRLVLERETGQMDHLTVQAEVLNGAFASQEFDPSVLEPVRERFMAALRRAIGVSVAVELKPAGEFERTQFKARRIIDLRKF</sequence>
<dbReference type="InterPro" id="IPR042099">
    <property type="entry name" value="ANL_N_sf"/>
</dbReference>
<dbReference type="InterPro" id="IPR045851">
    <property type="entry name" value="AMP-bd_C_sf"/>
</dbReference>
<dbReference type="PANTHER" id="PTHR43845:SF1">
    <property type="entry name" value="BLR5969 PROTEIN"/>
    <property type="match status" value="1"/>
</dbReference>
<name>A0A381UMX7_9ZZZZ</name>
<dbReference type="EMBL" id="UINC01006765">
    <property type="protein sequence ID" value="SVA29506.1"/>
    <property type="molecule type" value="Genomic_DNA"/>
</dbReference>
<evidence type="ECO:0000256" key="1">
    <source>
        <dbReference type="SAM" id="MobiDB-lite"/>
    </source>
</evidence>
<dbReference type="Pfam" id="PF14535">
    <property type="entry name" value="AMP-binding_C_2"/>
    <property type="match status" value="1"/>
</dbReference>
<dbReference type="InterPro" id="IPR000873">
    <property type="entry name" value="AMP-dep_synth/lig_dom"/>
</dbReference>
<accession>A0A381UMX7</accession>
<feature type="region of interest" description="Disordered" evidence="1">
    <location>
        <begin position="1"/>
        <end position="21"/>
    </location>
</feature>
<dbReference type="PANTHER" id="PTHR43845">
    <property type="entry name" value="BLR5969 PROTEIN"/>
    <property type="match status" value="1"/>
</dbReference>
<reference evidence="4" key="1">
    <citation type="submission" date="2018-05" db="EMBL/GenBank/DDBJ databases">
        <authorList>
            <person name="Lanie J.A."/>
            <person name="Ng W.-L."/>
            <person name="Kazmierczak K.M."/>
            <person name="Andrzejewski T.M."/>
            <person name="Davidsen T.M."/>
            <person name="Wayne K.J."/>
            <person name="Tettelin H."/>
            <person name="Glass J.I."/>
            <person name="Rusch D."/>
            <person name="Podicherti R."/>
            <person name="Tsui H.-C.T."/>
            <person name="Winkler M.E."/>
        </authorList>
    </citation>
    <scope>NUCLEOTIDE SEQUENCE</scope>
</reference>
<gene>
    <name evidence="4" type="ORF">METZ01_LOCUS82360</name>
</gene>
<dbReference type="Gene3D" id="3.30.300.30">
    <property type="match status" value="1"/>
</dbReference>
<protein>
    <submittedName>
        <fullName evidence="4">Uncharacterized protein</fullName>
    </submittedName>
</protein>